<comment type="caution">
    <text evidence="3">The sequence shown here is derived from an EMBL/GenBank/DDBJ whole genome shotgun (WGS) entry which is preliminary data.</text>
</comment>
<dbReference type="HOGENOM" id="CLU_1052533_0_0_9"/>
<dbReference type="Proteomes" id="UP000013085">
    <property type="component" value="Unassembled WGS sequence"/>
</dbReference>
<dbReference type="RefSeq" id="WP_002594395.1">
    <property type="nucleotide sequence ID" value="NZ_KB850987.1"/>
</dbReference>
<organism evidence="3 4">
    <name type="scientific">[Clostridium] clostridioforme 90A8</name>
    <dbReference type="NCBI Taxonomy" id="999408"/>
    <lineage>
        <taxon>Bacteria</taxon>
        <taxon>Bacillati</taxon>
        <taxon>Bacillota</taxon>
        <taxon>Clostridia</taxon>
        <taxon>Lachnospirales</taxon>
        <taxon>Lachnospiraceae</taxon>
        <taxon>Enterocloster</taxon>
    </lineage>
</organism>
<reference evidence="3 4" key="1">
    <citation type="submission" date="2013-01" db="EMBL/GenBank/DDBJ databases">
        <title>The Genome Sequence of Clostridium clostridioforme 90A8.</title>
        <authorList>
            <consortium name="The Broad Institute Genome Sequencing Platform"/>
            <person name="Earl A."/>
            <person name="Ward D."/>
            <person name="Feldgarden M."/>
            <person name="Gevers D."/>
            <person name="Courvalin P."/>
            <person name="Lambert T."/>
            <person name="Walker B."/>
            <person name="Young S.K."/>
            <person name="Zeng Q."/>
            <person name="Gargeya S."/>
            <person name="Fitzgerald M."/>
            <person name="Haas B."/>
            <person name="Abouelleil A."/>
            <person name="Alvarado L."/>
            <person name="Arachchi H.M."/>
            <person name="Berlin A.M."/>
            <person name="Chapman S.B."/>
            <person name="Dewar J."/>
            <person name="Goldberg J."/>
            <person name="Griggs A."/>
            <person name="Gujja S."/>
            <person name="Hansen M."/>
            <person name="Howarth C."/>
            <person name="Imamovic A."/>
            <person name="Larimer J."/>
            <person name="McCowan C."/>
            <person name="Murphy C."/>
            <person name="Neiman D."/>
            <person name="Pearson M."/>
            <person name="Priest M."/>
            <person name="Roberts A."/>
            <person name="Saif S."/>
            <person name="Shea T."/>
            <person name="Sisk P."/>
            <person name="Sykes S."/>
            <person name="Wortman J."/>
            <person name="Nusbaum C."/>
            <person name="Birren B."/>
        </authorList>
    </citation>
    <scope>NUCLEOTIDE SEQUENCE [LARGE SCALE GENOMIC DNA]</scope>
    <source>
        <strain evidence="3 4">90A8</strain>
    </source>
</reference>
<dbReference type="PATRIC" id="fig|999408.3.peg.761"/>
<proteinExistence type="predicted"/>
<evidence type="ECO:0000256" key="1">
    <source>
        <dbReference type="SAM" id="MobiDB-lite"/>
    </source>
</evidence>
<sequence>MMDRGRTEREYNGHTRGSSLMYVVLLMTLLAVLSSGYMAISRYNMKAALNSRRYMEAQLSSKTIHRSFCEAVSSGESPAMNLIWQSFQEDCDRLREEFDEMMDEEEAEEGEDGELKAEASSLEEGMDAEEDMATEEDTAAEEDMAAEEEIRWERYLYHALGNKEYVVRGKGVSEDSGVIDDDAAEAPAADSPTTIDITLTAQPLKSLATVHTWVVSSGYSFSLMADIVFDGRDGSVMVIRKPYRSSGGDGPEVKVYLNGNGVYRYYEGS</sequence>
<evidence type="ECO:0000313" key="3">
    <source>
        <dbReference type="EMBL" id="ENZ19328.1"/>
    </source>
</evidence>
<gene>
    <name evidence="3" type="ORF">HMPREF1090_00712</name>
</gene>
<protein>
    <submittedName>
        <fullName evidence="3">Uncharacterized protein</fullName>
    </submittedName>
</protein>
<keyword evidence="2" id="KW-0812">Transmembrane</keyword>
<feature type="region of interest" description="Disordered" evidence="1">
    <location>
        <begin position="102"/>
        <end position="130"/>
    </location>
</feature>
<feature type="transmembrane region" description="Helical" evidence="2">
    <location>
        <begin position="20"/>
        <end position="40"/>
    </location>
</feature>
<accession>A0A0E2HUB0</accession>
<evidence type="ECO:0000256" key="2">
    <source>
        <dbReference type="SAM" id="Phobius"/>
    </source>
</evidence>
<feature type="compositionally biased region" description="Acidic residues" evidence="1">
    <location>
        <begin position="102"/>
        <end position="112"/>
    </location>
</feature>
<name>A0A0E2HUB0_9FIRM</name>
<evidence type="ECO:0000313" key="4">
    <source>
        <dbReference type="Proteomes" id="UP000013085"/>
    </source>
</evidence>
<keyword evidence="2" id="KW-0472">Membrane</keyword>
<keyword evidence="2" id="KW-1133">Transmembrane helix</keyword>
<dbReference type="AlphaFoldDB" id="A0A0E2HUB0"/>
<dbReference type="EMBL" id="AGYR01000005">
    <property type="protein sequence ID" value="ENZ19328.1"/>
    <property type="molecule type" value="Genomic_DNA"/>
</dbReference>